<organism evidence="2 3">
    <name type="scientific">Nocardiopsis suaedae</name>
    <dbReference type="NCBI Taxonomy" id="3018444"/>
    <lineage>
        <taxon>Bacteria</taxon>
        <taxon>Bacillati</taxon>
        <taxon>Actinomycetota</taxon>
        <taxon>Actinomycetes</taxon>
        <taxon>Streptosporangiales</taxon>
        <taxon>Nocardiopsidaceae</taxon>
        <taxon>Nocardiopsis</taxon>
    </lineage>
</organism>
<dbReference type="Proteomes" id="UP001165685">
    <property type="component" value="Unassembled WGS sequence"/>
</dbReference>
<accession>A0ABT4TQR1</accession>
<keyword evidence="3" id="KW-1185">Reference proteome</keyword>
<reference evidence="2" key="1">
    <citation type="submission" date="2023-01" db="EMBL/GenBank/DDBJ databases">
        <title>Draft genome sequence of Nocardiopsis sp. LSu2-4 isolated from halophytes.</title>
        <authorList>
            <person name="Duangmal K."/>
            <person name="Chantavorakit T."/>
        </authorList>
    </citation>
    <scope>NUCLEOTIDE SEQUENCE</scope>
    <source>
        <strain evidence="2">LSu2-4</strain>
    </source>
</reference>
<dbReference type="SUPFAM" id="SSF69635">
    <property type="entry name" value="Type III secretory system chaperone-like"/>
    <property type="match status" value="1"/>
</dbReference>
<comment type="caution">
    <text evidence="2">The sequence shown here is derived from an EMBL/GenBank/DDBJ whole genome shotgun (WGS) entry which is preliminary data.</text>
</comment>
<protein>
    <submittedName>
        <fullName evidence="2">YbjN domain-containing protein</fullName>
    </submittedName>
</protein>
<evidence type="ECO:0000256" key="1">
    <source>
        <dbReference type="SAM" id="MobiDB-lite"/>
    </source>
</evidence>
<name>A0ABT4TQR1_9ACTN</name>
<dbReference type="InterPro" id="IPR019660">
    <property type="entry name" value="Put_sensory_transdc_reg_YbjN"/>
</dbReference>
<dbReference type="RefSeq" id="WP_270679653.1">
    <property type="nucleotide sequence ID" value="NZ_JAQFWP010000045.1"/>
</dbReference>
<evidence type="ECO:0000313" key="2">
    <source>
        <dbReference type="EMBL" id="MDA2807023.1"/>
    </source>
</evidence>
<sequence length="201" mass="21654">MTGAHAEAGTMEGMDTPTGTRAAAAEAVDAAVREAELEYERPRPGAFLVTLPGVRKLKTLVWLDVGAHSLLVKSFFCRHPDENADGFYRWLLQRNEETYGMAFSADAAGDVYITGRLPLSAITPDEVDRLLGCVLTYSDENFNTALELGFATSIRKEWAWRVKSGHSLRNLEAFRHLVAGEGAGTSVNGAGPTGPTGPGTR</sequence>
<dbReference type="Gene3D" id="3.30.1460.10">
    <property type="match status" value="1"/>
</dbReference>
<dbReference type="Pfam" id="PF10722">
    <property type="entry name" value="YbjN"/>
    <property type="match status" value="1"/>
</dbReference>
<proteinExistence type="predicted"/>
<evidence type="ECO:0000313" key="3">
    <source>
        <dbReference type="Proteomes" id="UP001165685"/>
    </source>
</evidence>
<gene>
    <name evidence="2" type="ORF">O4U47_21135</name>
</gene>
<dbReference type="EMBL" id="JAQFWP010000045">
    <property type="protein sequence ID" value="MDA2807023.1"/>
    <property type="molecule type" value="Genomic_DNA"/>
</dbReference>
<feature type="region of interest" description="Disordered" evidence="1">
    <location>
        <begin position="1"/>
        <end position="20"/>
    </location>
</feature>